<name>A0ABR7EIJ2_9FIRM</name>
<comment type="caution">
    <text evidence="2">The sequence shown here is derived from an EMBL/GenBank/DDBJ whole genome shotgun (WGS) entry which is preliminary data.</text>
</comment>
<dbReference type="InterPro" id="IPR038071">
    <property type="entry name" value="UROD/MetE-like_sf"/>
</dbReference>
<dbReference type="SUPFAM" id="SSF51726">
    <property type="entry name" value="UROD/MetE-like"/>
    <property type="match status" value="1"/>
</dbReference>
<dbReference type="Proteomes" id="UP000606889">
    <property type="component" value="Unassembled WGS sequence"/>
</dbReference>
<gene>
    <name evidence="2" type="ORF">H8S18_11625</name>
</gene>
<evidence type="ECO:0000313" key="3">
    <source>
        <dbReference type="Proteomes" id="UP000606889"/>
    </source>
</evidence>
<organism evidence="2 3">
    <name type="scientific">Christensenella tenuis</name>
    <dbReference type="NCBI Taxonomy" id="2763033"/>
    <lineage>
        <taxon>Bacteria</taxon>
        <taxon>Bacillati</taxon>
        <taxon>Bacillota</taxon>
        <taxon>Clostridia</taxon>
        <taxon>Christensenellales</taxon>
        <taxon>Christensenellaceae</taxon>
        <taxon>Christensenella</taxon>
    </lineage>
</organism>
<proteinExistence type="predicted"/>
<dbReference type="Pfam" id="PF01208">
    <property type="entry name" value="URO-D"/>
    <property type="match status" value="1"/>
</dbReference>
<reference evidence="2 3" key="1">
    <citation type="submission" date="2020-08" db="EMBL/GenBank/DDBJ databases">
        <title>Genome public.</title>
        <authorList>
            <person name="Liu C."/>
            <person name="Sun Q."/>
        </authorList>
    </citation>
    <scope>NUCLEOTIDE SEQUENCE [LARGE SCALE GENOMIC DNA]</scope>
    <source>
        <strain evidence="2 3">NSJ-35</strain>
    </source>
</reference>
<dbReference type="Gene3D" id="3.20.20.210">
    <property type="match status" value="1"/>
</dbReference>
<sequence>MKMNMKQWVEDIRDAKVKKAMPVLSFPSIQLMNIGVKELIASSDTQAKGMKMIADRVDSSASVSMMDLSLEAEAFGSEIRVSDDEVPTVIGSLIHSPADADALKVPDAHQGRPQIYIDAIEKACKLITDRPVFAGVIGPFSLAGRLLDVSEAMIYCYTEPEMVKTTLEKATEFLINYINSYKEVGAHGVVMAEPLAGILSPPLIAEFSTPYVKQIVEATQTDDFIVIYHNCGNSTIQLIDSILESGAAAYHFGNAIDMEEMMGHIPSDVVAMGNIDPSSQFKDGTPESIREATLDLMNRCCEKYPNFVISSGCDIPPMSKWENIDAFFAAVKEYYADK</sequence>
<protein>
    <submittedName>
        <fullName evidence="2">Uroporphyrinogen decarboxylase family protein</fullName>
    </submittedName>
</protein>
<feature type="domain" description="Uroporphyrinogen decarboxylase (URO-D)" evidence="1">
    <location>
        <begin position="32"/>
        <end position="334"/>
    </location>
</feature>
<accession>A0ABR7EIJ2</accession>
<dbReference type="CDD" id="cd03465">
    <property type="entry name" value="URO-D_like"/>
    <property type="match status" value="1"/>
</dbReference>
<dbReference type="PANTHER" id="PTHR47099:SF1">
    <property type="entry name" value="METHYLCOBAMIDE:COM METHYLTRANSFERASE MTBA"/>
    <property type="match status" value="1"/>
</dbReference>
<dbReference type="PANTHER" id="PTHR47099">
    <property type="entry name" value="METHYLCOBAMIDE:COM METHYLTRANSFERASE MTBA"/>
    <property type="match status" value="1"/>
</dbReference>
<dbReference type="InterPro" id="IPR000257">
    <property type="entry name" value="Uroporphyrinogen_deCOase"/>
</dbReference>
<dbReference type="InterPro" id="IPR052024">
    <property type="entry name" value="Methanogen_methyltrans"/>
</dbReference>
<evidence type="ECO:0000259" key="1">
    <source>
        <dbReference type="Pfam" id="PF01208"/>
    </source>
</evidence>
<evidence type="ECO:0000313" key="2">
    <source>
        <dbReference type="EMBL" id="MBC5648988.1"/>
    </source>
</evidence>
<keyword evidence="3" id="KW-1185">Reference proteome</keyword>
<dbReference type="EMBL" id="JACOON010000006">
    <property type="protein sequence ID" value="MBC5648988.1"/>
    <property type="molecule type" value="Genomic_DNA"/>
</dbReference>